<feature type="compositionally biased region" description="Basic and acidic residues" evidence="1">
    <location>
        <begin position="116"/>
        <end position="126"/>
    </location>
</feature>
<organism evidence="3 4">
    <name type="scientific">Sphagnum jensenii</name>
    <dbReference type="NCBI Taxonomy" id="128206"/>
    <lineage>
        <taxon>Eukaryota</taxon>
        <taxon>Viridiplantae</taxon>
        <taxon>Streptophyta</taxon>
        <taxon>Embryophyta</taxon>
        <taxon>Bryophyta</taxon>
        <taxon>Sphagnophytina</taxon>
        <taxon>Sphagnopsida</taxon>
        <taxon>Sphagnales</taxon>
        <taxon>Sphagnaceae</taxon>
        <taxon>Sphagnum</taxon>
    </lineage>
</organism>
<gene>
    <name evidence="3" type="ORF">CSSPJE1EN2_LOCUS11981</name>
</gene>
<keyword evidence="2" id="KW-1133">Transmembrane helix</keyword>
<evidence type="ECO:0000313" key="4">
    <source>
        <dbReference type="Proteomes" id="UP001497522"/>
    </source>
</evidence>
<evidence type="ECO:0000256" key="1">
    <source>
        <dbReference type="SAM" id="MobiDB-lite"/>
    </source>
</evidence>
<dbReference type="EMBL" id="OZ023719">
    <property type="protein sequence ID" value="CAK9869223.1"/>
    <property type="molecule type" value="Genomic_DNA"/>
</dbReference>
<keyword evidence="4" id="KW-1185">Reference proteome</keyword>
<sequence>MEKKERAKQHRYYASGGGGYQKNRIAAQFCRDSFVVVLPSKALRQQYCSTASYSVHTLLALFLFPVSSCFLRAANRILLSRDKNPEEGRPQDRNEENLLRGAVPLAAVHIIASDQVEMKSRSPDSKQKKKHIAADSGLMPGEEKRTARRTPMLQLRCLHVEWED</sequence>
<keyword evidence="2" id="KW-0812">Transmembrane</keyword>
<evidence type="ECO:0000256" key="2">
    <source>
        <dbReference type="SAM" id="Phobius"/>
    </source>
</evidence>
<feature type="region of interest" description="Disordered" evidence="1">
    <location>
        <begin position="116"/>
        <end position="149"/>
    </location>
</feature>
<reference evidence="3" key="1">
    <citation type="submission" date="2024-03" db="EMBL/GenBank/DDBJ databases">
        <authorList>
            <consortium name="ELIXIR-Norway"/>
            <consortium name="Elixir Norway"/>
        </authorList>
    </citation>
    <scope>NUCLEOTIDE SEQUENCE</scope>
</reference>
<proteinExistence type="predicted"/>
<keyword evidence="2" id="KW-0472">Membrane</keyword>
<protein>
    <submittedName>
        <fullName evidence="3">Uncharacterized protein</fullName>
    </submittedName>
</protein>
<evidence type="ECO:0000313" key="3">
    <source>
        <dbReference type="EMBL" id="CAK9869223.1"/>
    </source>
</evidence>
<feature type="transmembrane region" description="Helical" evidence="2">
    <location>
        <begin position="53"/>
        <end position="74"/>
    </location>
</feature>
<accession>A0ABP1B2J7</accession>
<dbReference type="Proteomes" id="UP001497522">
    <property type="component" value="Chromosome 18"/>
</dbReference>
<name>A0ABP1B2J7_9BRYO</name>